<proteinExistence type="predicted"/>
<dbReference type="PROSITE" id="PS51257">
    <property type="entry name" value="PROKAR_LIPOPROTEIN"/>
    <property type="match status" value="1"/>
</dbReference>
<protein>
    <recommendedName>
        <fullName evidence="3">Lipoprotein</fullName>
    </recommendedName>
</protein>
<comment type="caution">
    <text evidence="1">The sequence shown here is derived from an EMBL/GenBank/DDBJ whole genome shotgun (WGS) entry which is preliminary data.</text>
</comment>
<dbReference type="RefSeq" id="WP_377247724.1">
    <property type="nucleotide sequence ID" value="NZ_JBHLXP010000005.1"/>
</dbReference>
<evidence type="ECO:0000313" key="1">
    <source>
        <dbReference type="EMBL" id="MFC0050265.1"/>
    </source>
</evidence>
<dbReference type="Proteomes" id="UP001589813">
    <property type="component" value="Unassembled WGS sequence"/>
</dbReference>
<gene>
    <name evidence="1" type="ORF">ACFFJP_18360</name>
</gene>
<organism evidence="1 2">
    <name type="scientific">Rheinheimera tilapiae</name>
    <dbReference type="NCBI Taxonomy" id="875043"/>
    <lineage>
        <taxon>Bacteria</taxon>
        <taxon>Pseudomonadati</taxon>
        <taxon>Pseudomonadota</taxon>
        <taxon>Gammaproteobacteria</taxon>
        <taxon>Chromatiales</taxon>
        <taxon>Chromatiaceae</taxon>
        <taxon>Rheinheimera</taxon>
    </lineage>
</organism>
<reference evidence="1 2" key="1">
    <citation type="submission" date="2024-09" db="EMBL/GenBank/DDBJ databases">
        <authorList>
            <person name="Sun Q."/>
            <person name="Mori K."/>
        </authorList>
    </citation>
    <scope>NUCLEOTIDE SEQUENCE [LARGE SCALE GENOMIC DNA]</scope>
    <source>
        <strain evidence="1 2">KCTC 23315</strain>
    </source>
</reference>
<evidence type="ECO:0000313" key="2">
    <source>
        <dbReference type="Proteomes" id="UP001589813"/>
    </source>
</evidence>
<keyword evidence="2" id="KW-1185">Reference proteome</keyword>
<accession>A0ABV6BHD3</accession>
<dbReference type="EMBL" id="JBHLXP010000005">
    <property type="protein sequence ID" value="MFC0050265.1"/>
    <property type="molecule type" value="Genomic_DNA"/>
</dbReference>
<evidence type="ECO:0008006" key="3">
    <source>
        <dbReference type="Google" id="ProtNLM"/>
    </source>
</evidence>
<sequence>MYLSRLIPLTVCSLLALTGCDNEFKLGADADVVSYSFQHGAQNWTAGFADYPSNDAATYELASGLRNLPTGFQGSGFMLSGHNRSDDLFMFLKRKISGLSPSSKYKAQLKVTFLSNAGVGCMGIGGAPGESVWLKFGYADKEPKQDGFTLNVPKGDQSQDGAQAKVQGDVAVADAKCDGSVYKAKTLKNSEKTLDITTNADGSVWLFVGTDSGFEGKTTLYYQNIEVRFTPK</sequence>
<name>A0ABV6BHD3_9GAMM</name>